<evidence type="ECO:0008006" key="5">
    <source>
        <dbReference type="Google" id="ProtNLM"/>
    </source>
</evidence>
<evidence type="ECO:0000256" key="1">
    <source>
        <dbReference type="PROSITE-ProRule" id="PRU00339"/>
    </source>
</evidence>
<dbReference type="eggNOG" id="KOG0504">
    <property type="taxonomic scope" value="Eukaryota"/>
</dbReference>
<dbReference type="InterPro" id="IPR011990">
    <property type="entry name" value="TPR-like_helical_dom_sf"/>
</dbReference>
<keyword evidence="4" id="KW-1185">Reference proteome</keyword>
<dbReference type="RefSeq" id="XP_007511537.1">
    <property type="nucleotide sequence ID" value="XM_007511475.1"/>
</dbReference>
<evidence type="ECO:0000313" key="4">
    <source>
        <dbReference type="Proteomes" id="UP000198341"/>
    </source>
</evidence>
<dbReference type="STRING" id="41875.K8F7S9"/>
<dbReference type="InterPro" id="IPR019734">
    <property type="entry name" value="TPR_rpt"/>
</dbReference>
<dbReference type="Pfam" id="PF13637">
    <property type="entry name" value="Ank_4"/>
    <property type="match status" value="1"/>
</dbReference>
<protein>
    <recommendedName>
        <fullName evidence="5">Ankyrin repeat protein</fullName>
    </recommendedName>
</protein>
<sequence length="524" mass="58170">MTVAAKDKRENASSQRAVEAISRIETLIKSIQKGTLEEVIKSCLAFRDQTEVLSARDVKGRGCLHLIAQRRDVAAVDICKHLVGNVKCDVEMRDADGATALLIAMSRANALVLEYLLVDGKADALVTSKDERNAWHFLAEWDGGREQARETADVLMTKCGGGPERVQEVKRMLEKKASGGNTGSPFLFAVGCGSHEVAKLLSRELDIEGKRETIREETLQSGVGAVVLATASGCVETLRFVLEDCKIDANQRAEGGMSALHVLASHPKWAGTDPEDSETRKKALDVLLNNGADANARDKDGMKAIHAAAACRREDVVEYLLSHTEKDENLKEEDEWNAQAVMRRVEELIMEIRRQHSGQAEGNPEQNLHDLPQTSITRHTLGPQKKLSEEEMKEAEQHKRLGDEAFVGGKYQDALDAYTKSLETDEWNSKVWANRSACKEKLNDYLEARKDAVTARSLDPTYLKAWFREGKAARAMNDFEGAAVAFFEGLRLDENNADLKNGFEEAVSEGRRAFMQQEKNMNKK</sequence>
<dbReference type="InterPro" id="IPR051616">
    <property type="entry name" value="Cul2-RING_E3_ligase_SR"/>
</dbReference>
<gene>
    <name evidence="3" type="ORF">Bathy08g03150</name>
</gene>
<dbReference type="OrthoDB" id="20872at2759"/>
<dbReference type="SUPFAM" id="SSF48403">
    <property type="entry name" value="Ankyrin repeat"/>
    <property type="match status" value="1"/>
</dbReference>
<evidence type="ECO:0000256" key="2">
    <source>
        <dbReference type="SAM" id="MobiDB-lite"/>
    </source>
</evidence>
<accession>K8F7S9</accession>
<dbReference type="InterPro" id="IPR036770">
    <property type="entry name" value="Ankyrin_rpt-contain_sf"/>
</dbReference>
<dbReference type="Gene3D" id="1.25.40.20">
    <property type="entry name" value="Ankyrin repeat-containing domain"/>
    <property type="match status" value="2"/>
</dbReference>
<dbReference type="eggNOG" id="KOG0548">
    <property type="taxonomic scope" value="Eukaryota"/>
</dbReference>
<dbReference type="SMART" id="SM00028">
    <property type="entry name" value="TPR"/>
    <property type="match status" value="3"/>
</dbReference>
<feature type="repeat" description="TPR" evidence="1">
    <location>
        <begin position="463"/>
        <end position="496"/>
    </location>
</feature>
<feature type="compositionally biased region" description="Polar residues" evidence="2">
    <location>
        <begin position="357"/>
        <end position="378"/>
    </location>
</feature>
<feature type="repeat" description="TPR" evidence="1">
    <location>
        <begin position="395"/>
        <end position="428"/>
    </location>
</feature>
<dbReference type="PANTHER" id="PTHR46224:SF6">
    <property type="entry name" value="ANKYRIN REPEAT FAMILY PROTEIN"/>
    <property type="match status" value="1"/>
</dbReference>
<dbReference type="AlphaFoldDB" id="K8F7S9"/>
<dbReference type="PROSITE" id="PS50005">
    <property type="entry name" value="TPR"/>
    <property type="match status" value="2"/>
</dbReference>
<keyword evidence="1" id="KW-0802">TPR repeat</keyword>
<dbReference type="Gene3D" id="1.25.40.10">
    <property type="entry name" value="Tetratricopeptide repeat domain"/>
    <property type="match status" value="1"/>
</dbReference>
<dbReference type="GeneID" id="19014294"/>
<dbReference type="SUPFAM" id="SSF48452">
    <property type="entry name" value="TPR-like"/>
    <property type="match status" value="1"/>
</dbReference>
<proteinExistence type="predicted"/>
<dbReference type="InterPro" id="IPR002110">
    <property type="entry name" value="Ankyrin_rpt"/>
</dbReference>
<feature type="region of interest" description="Disordered" evidence="2">
    <location>
        <begin position="357"/>
        <end position="389"/>
    </location>
</feature>
<dbReference type="EMBL" id="FO082271">
    <property type="protein sequence ID" value="CCO17658.1"/>
    <property type="molecule type" value="Genomic_DNA"/>
</dbReference>
<reference evidence="3 4" key="1">
    <citation type="submission" date="2011-10" db="EMBL/GenBank/DDBJ databases">
        <authorList>
            <person name="Genoscope - CEA"/>
        </authorList>
    </citation>
    <scope>NUCLEOTIDE SEQUENCE [LARGE SCALE GENOMIC DNA]</scope>
    <source>
        <strain evidence="3 4">RCC 1105</strain>
    </source>
</reference>
<dbReference type="PANTHER" id="PTHR46224">
    <property type="entry name" value="ANKYRIN REPEAT FAMILY PROTEIN"/>
    <property type="match status" value="1"/>
</dbReference>
<dbReference type="SMART" id="SM00248">
    <property type="entry name" value="ANK"/>
    <property type="match status" value="4"/>
</dbReference>
<dbReference type="Proteomes" id="UP000198341">
    <property type="component" value="Chromosome 8"/>
</dbReference>
<dbReference type="KEGG" id="bpg:Bathy08g03150"/>
<evidence type="ECO:0000313" key="3">
    <source>
        <dbReference type="EMBL" id="CCO17658.1"/>
    </source>
</evidence>
<name>K8F7S9_9CHLO</name>
<organism evidence="3 4">
    <name type="scientific">Bathycoccus prasinos</name>
    <dbReference type="NCBI Taxonomy" id="41875"/>
    <lineage>
        <taxon>Eukaryota</taxon>
        <taxon>Viridiplantae</taxon>
        <taxon>Chlorophyta</taxon>
        <taxon>Mamiellophyceae</taxon>
        <taxon>Mamiellales</taxon>
        <taxon>Bathycoccaceae</taxon>
        <taxon>Bathycoccus</taxon>
    </lineage>
</organism>